<keyword evidence="3" id="KW-1185">Reference proteome</keyword>
<reference evidence="2 3" key="1">
    <citation type="submission" date="2019-03" db="EMBL/GenBank/DDBJ databases">
        <authorList>
            <person name="Jensen L."/>
            <person name="Storgaard J."/>
            <person name="Sulaj E."/>
            <person name="Schramm A."/>
            <person name="Marshall I.P.G."/>
        </authorList>
    </citation>
    <scope>NUCLEOTIDE SEQUENCE [LARGE SCALE GENOMIC DNA]</scope>
    <source>
        <strain evidence="2 3">2017H2G3</strain>
    </source>
</reference>
<name>A0A4R1ARL7_9BACI</name>
<dbReference type="STRING" id="1742358.GCA_001439605_00591"/>
<gene>
    <name evidence="2" type="ORF">E0Y62_18615</name>
</gene>
<dbReference type="InterPro" id="IPR024999">
    <property type="entry name" value="DUF3905"/>
</dbReference>
<evidence type="ECO:0000313" key="2">
    <source>
        <dbReference type="EMBL" id="TCJ02581.1"/>
    </source>
</evidence>
<feature type="compositionally biased region" description="Basic and acidic residues" evidence="1">
    <location>
        <begin position="109"/>
        <end position="118"/>
    </location>
</feature>
<feature type="compositionally biased region" description="Basic and acidic residues" evidence="1">
    <location>
        <begin position="1"/>
        <end position="11"/>
    </location>
</feature>
<dbReference type="EMBL" id="SJTH01000030">
    <property type="protein sequence ID" value="TCJ02581.1"/>
    <property type="molecule type" value="Genomic_DNA"/>
</dbReference>
<accession>A0A4R1ARL7</accession>
<organism evidence="2 3">
    <name type="scientific">Cytobacillus praedii</name>
    <dbReference type="NCBI Taxonomy" id="1742358"/>
    <lineage>
        <taxon>Bacteria</taxon>
        <taxon>Bacillati</taxon>
        <taxon>Bacillota</taxon>
        <taxon>Bacilli</taxon>
        <taxon>Bacillales</taxon>
        <taxon>Bacillaceae</taxon>
        <taxon>Cytobacillus</taxon>
    </lineage>
</organism>
<evidence type="ECO:0000313" key="3">
    <source>
        <dbReference type="Proteomes" id="UP000293846"/>
    </source>
</evidence>
<proteinExistence type="predicted"/>
<evidence type="ECO:0000256" key="1">
    <source>
        <dbReference type="SAM" id="MobiDB-lite"/>
    </source>
</evidence>
<comment type="caution">
    <text evidence="2">The sequence shown here is derived from an EMBL/GenBank/DDBJ whole genome shotgun (WGS) entry which is preliminary data.</text>
</comment>
<dbReference type="Pfam" id="PF13045">
    <property type="entry name" value="DUF3905"/>
    <property type="match status" value="1"/>
</dbReference>
<feature type="region of interest" description="Disordered" evidence="1">
    <location>
        <begin position="98"/>
        <end position="118"/>
    </location>
</feature>
<dbReference type="AlphaFoldDB" id="A0A4R1ARL7"/>
<feature type="region of interest" description="Disordered" evidence="1">
    <location>
        <begin position="1"/>
        <end position="23"/>
    </location>
</feature>
<dbReference type="Proteomes" id="UP000293846">
    <property type="component" value="Unassembled WGS sequence"/>
</dbReference>
<dbReference type="OrthoDB" id="2695269at2"/>
<sequence length="118" mass="13419">MHMKKNKEQHMESIGIDETLPHQIEAPSFKGTGIKMEPPFKNSQGVIIGDSYYASENSPLENWSVEVDPAIMAGDEWVHPTNDIGWNTTENKELLERKKKPHAYPFMHPTKDVSRGTD</sequence>
<protein>
    <submittedName>
        <fullName evidence="2">DUF3905 domain-containing protein</fullName>
    </submittedName>
</protein>